<evidence type="ECO:0000256" key="8">
    <source>
        <dbReference type="ARBA" id="ARBA00076594"/>
    </source>
</evidence>
<evidence type="ECO:0000259" key="9">
    <source>
        <dbReference type="PROSITE" id="PS50815"/>
    </source>
</evidence>
<accession>A0A4U5LTA8</accession>
<dbReference type="GO" id="GO:1990728">
    <property type="term" value="C:mitotic spindle assembly checkpoint MAD1-MAD2 complex"/>
    <property type="evidence" value="ECO:0007669"/>
    <property type="project" value="UniProtKB-ARBA"/>
</dbReference>
<comment type="similarity">
    <text evidence="2">Belongs to the MAD2 family.</text>
</comment>
<dbReference type="GO" id="GO:0005654">
    <property type="term" value="C:nucleoplasm"/>
    <property type="evidence" value="ECO:0007669"/>
    <property type="project" value="TreeGrafter"/>
</dbReference>
<evidence type="ECO:0000313" key="11">
    <source>
        <dbReference type="Proteomes" id="UP000298663"/>
    </source>
</evidence>
<dbReference type="EMBL" id="AZBU02000012">
    <property type="protein sequence ID" value="TKR59299.1"/>
    <property type="molecule type" value="Genomic_DNA"/>
</dbReference>
<proteinExistence type="inferred from homology"/>
<dbReference type="GO" id="GO:0051301">
    <property type="term" value="P:cell division"/>
    <property type="evidence" value="ECO:0007669"/>
    <property type="project" value="UniProtKB-KW"/>
</dbReference>
<evidence type="ECO:0000256" key="7">
    <source>
        <dbReference type="ARBA" id="ARBA00068928"/>
    </source>
</evidence>
<dbReference type="Pfam" id="PF02301">
    <property type="entry name" value="HORMA"/>
    <property type="match status" value="1"/>
</dbReference>
<evidence type="ECO:0000256" key="2">
    <source>
        <dbReference type="ARBA" id="ARBA00010348"/>
    </source>
</evidence>
<dbReference type="AlphaFoldDB" id="A0A4U5LTA8"/>
<reference evidence="10 11" key="2">
    <citation type="journal article" date="2019" name="G3 (Bethesda)">
        <title>Hybrid Assembly of the Genome of the Entomopathogenic Nematode Steinernema carpocapsae Identifies the X-Chromosome.</title>
        <authorList>
            <person name="Serra L."/>
            <person name="Macchietto M."/>
            <person name="Macias-Munoz A."/>
            <person name="McGill C.J."/>
            <person name="Rodriguez I.M."/>
            <person name="Rodriguez B."/>
            <person name="Murad R."/>
            <person name="Mortazavi A."/>
        </authorList>
    </citation>
    <scope>NUCLEOTIDE SEQUENCE [LARGE SCALE GENOMIC DNA]</scope>
    <source>
        <strain evidence="10 11">ALL</strain>
    </source>
</reference>
<comment type="subcellular location">
    <subcellularLocation>
        <location evidence="1">Nucleus</location>
    </subcellularLocation>
</comment>
<name>A0A4U5LTA8_STECR</name>
<reference evidence="10 11" key="1">
    <citation type="journal article" date="2015" name="Genome Biol.">
        <title>Comparative genomics of Steinernema reveals deeply conserved gene regulatory networks.</title>
        <authorList>
            <person name="Dillman A.R."/>
            <person name="Macchietto M."/>
            <person name="Porter C.F."/>
            <person name="Rogers A."/>
            <person name="Williams B."/>
            <person name="Antoshechkin I."/>
            <person name="Lee M.M."/>
            <person name="Goodwin Z."/>
            <person name="Lu X."/>
            <person name="Lewis E.E."/>
            <person name="Goodrich-Blair H."/>
            <person name="Stock S.P."/>
            <person name="Adams B.J."/>
            <person name="Sternberg P.W."/>
            <person name="Mortazavi A."/>
        </authorList>
    </citation>
    <scope>NUCLEOTIDE SEQUENCE [LARGE SCALE GENOMIC DNA]</scope>
    <source>
        <strain evidence="10 11">ALL</strain>
    </source>
</reference>
<dbReference type="Proteomes" id="UP000298663">
    <property type="component" value="Unassembled WGS sequence"/>
</dbReference>
<dbReference type="SUPFAM" id="SSF56019">
    <property type="entry name" value="The spindle assembly checkpoint protein mad2"/>
    <property type="match status" value="1"/>
</dbReference>
<dbReference type="PANTHER" id="PTHR11842:SF11">
    <property type="entry name" value="MITOTIC SPINDLE ASSEMBLY CHECKPOINT PROTEIN MAD2A"/>
    <property type="match status" value="1"/>
</dbReference>
<feature type="domain" description="HORMA" evidence="9">
    <location>
        <begin position="14"/>
        <end position="199"/>
    </location>
</feature>
<evidence type="ECO:0000256" key="4">
    <source>
        <dbReference type="ARBA" id="ARBA00022776"/>
    </source>
</evidence>
<evidence type="ECO:0000256" key="5">
    <source>
        <dbReference type="ARBA" id="ARBA00023242"/>
    </source>
</evidence>
<dbReference type="OrthoDB" id="1806at2759"/>
<dbReference type="STRING" id="34508.A0A4U5LTA8"/>
<keyword evidence="11" id="KW-1185">Reference proteome</keyword>
<dbReference type="Gene3D" id="3.30.900.10">
    <property type="entry name" value="HORMA domain"/>
    <property type="match status" value="1"/>
</dbReference>
<dbReference type="PANTHER" id="PTHR11842">
    <property type="entry name" value="MITOTIC SPINDLE ASSEMBLY CHECKPOINT PROTEIN MAD2"/>
    <property type="match status" value="1"/>
</dbReference>
<protein>
    <recommendedName>
        <fullName evidence="7">Mitotic spindle assembly checkpoint protein MAD2A</fullName>
    </recommendedName>
    <alternativeName>
        <fullName evidence="8">Mitotic arrest deficient 2-like protein 1</fullName>
    </alternativeName>
</protein>
<keyword evidence="3" id="KW-0132">Cell division</keyword>
<gene>
    <name evidence="10" type="ORF">L596_028991</name>
</gene>
<keyword evidence="5" id="KW-0539">Nucleus</keyword>
<dbReference type="FunFam" id="3.30.900.10:FF:000002">
    <property type="entry name" value="Mitotic spindle assembly checkpoint protein MAD2A"/>
    <property type="match status" value="1"/>
</dbReference>
<evidence type="ECO:0000256" key="1">
    <source>
        <dbReference type="ARBA" id="ARBA00004123"/>
    </source>
</evidence>
<comment type="caution">
    <text evidence="10">The sequence shown here is derived from an EMBL/GenBank/DDBJ whole genome shotgun (WGS) entry which is preliminary data.</text>
</comment>
<organism evidence="10 11">
    <name type="scientific">Steinernema carpocapsae</name>
    <name type="common">Entomopathogenic nematode</name>
    <dbReference type="NCBI Taxonomy" id="34508"/>
    <lineage>
        <taxon>Eukaryota</taxon>
        <taxon>Metazoa</taxon>
        <taxon>Ecdysozoa</taxon>
        <taxon>Nematoda</taxon>
        <taxon>Chromadorea</taxon>
        <taxon>Rhabditida</taxon>
        <taxon>Tylenchina</taxon>
        <taxon>Panagrolaimomorpha</taxon>
        <taxon>Strongyloidoidea</taxon>
        <taxon>Steinernematidae</taxon>
        <taxon>Steinernema</taxon>
    </lineage>
</organism>
<dbReference type="GO" id="GO:0007094">
    <property type="term" value="P:mitotic spindle assembly checkpoint signaling"/>
    <property type="evidence" value="ECO:0007669"/>
    <property type="project" value="TreeGrafter"/>
</dbReference>
<dbReference type="GO" id="GO:0000776">
    <property type="term" value="C:kinetochore"/>
    <property type="evidence" value="ECO:0007669"/>
    <property type="project" value="TreeGrafter"/>
</dbReference>
<evidence type="ECO:0000256" key="3">
    <source>
        <dbReference type="ARBA" id="ARBA00022618"/>
    </source>
</evidence>
<dbReference type="InterPro" id="IPR003511">
    <property type="entry name" value="HORMA_dom"/>
</dbReference>
<sequence>MAQDSAQRHSITLKGSAVAVKEFFFYGINSILFQRGIYPSDTFKREKKYGLTCLVTSDPRVDSFLAPMLAQVEKWLANKQLKKLVLVIFEVDTKEVLERWQFDISTDAEAENTVPTGDRQTDQEKVRKGMADVIRQITASVTFLPLLEKACSFDVLIYTFKDTDIPQHWNESDACLVKGGEEVQLRSFNTGVHDVKAKVSYKTDF</sequence>
<dbReference type="PROSITE" id="PS50815">
    <property type="entry name" value="HORMA"/>
    <property type="match status" value="1"/>
</dbReference>
<dbReference type="InterPro" id="IPR045091">
    <property type="entry name" value="Mad2-like"/>
</dbReference>
<keyword evidence="6" id="KW-0131">Cell cycle</keyword>
<evidence type="ECO:0000256" key="6">
    <source>
        <dbReference type="ARBA" id="ARBA00023306"/>
    </source>
</evidence>
<dbReference type="InterPro" id="IPR036570">
    <property type="entry name" value="HORMA_dom_sf"/>
</dbReference>
<keyword evidence="4" id="KW-0498">Mitosis</keyword>
<evidence type="ECO:0000313" key="10">
    <source>
        <dbReference type="EMBL" id="TKR59299.1"/>
    </source>
</evidence>